<evidence type="ECO:0000313" key="7">
    <source>
        <dbReference type="EMBL" id="GFD57124.1"/>
    </source>
</evidence>
<keyword evidence="2" id="KW-0732">Signal</keyword>
<dbReference type="InterPro" id="IPR017946">
    <property type="entry name" value="PLC-like_Pdiesterase_TIM-brl"/>
</dbReference>
<comment type="caution">
    <text evidence="7">The sequence shown here is derived from an EMBL/GenBank/DDBJ whole genome shotgun (WGS) entry which is preliminary data.</text>
</comment>
<proteinExistence type="predicted"/>
<dbReference type="EMBL" id="BKCJ011837262">
    <property type="protein sequence ID" value="GFD57124.1"/>
    <property type="molecule type" value="Genomic_DNA"/>
</dbReference>
<dbReference type="PROSITE" id="PS51704">
    <property type="entry name" value="GP_PDE"/>
    <property type="match status" value="1"/>
</dbReference>
<dbReference type="InterPro" id="IPR030395">
    <property type="entry name" value="GP_PDE_dom"/>
</dbReference>
<evidence type="ECO:0000256" key="1">
    <source>
        <dbReference type="ARBA" id="ARBA00012247"/>
    </source>
</evidence>
<accession>A0A699XKU9</accession>
<evidence type="ECO:0000256" key="2">
    <source>
        <dbReference type="ARBA" id="ARBA00022729"/>
    </source>
</evidence>
<dbReference type="Gene3D" id="3.20.20.190">
    <property type="entry name" value="Phosphatidylinositol (PI) phosphodiesterase"/>
    <property type="match status" value="1"/>
</dbReference>
<dbReference type="PANTHER" id="PTHR43620:SF44">
    <property type="entry name" value="GLYCEROPHOSPHODIESTER PHOSPHODIESTERASE GDPDL6-RELATED"/>
    <property type="match status" value="1"/>
</dbReference>
<evidence type="ECO:0000256" key="5">
    <source>
        <dbReference type="ARBA" id="ARBA00047512"/>
    </source>
</evidence>
<keyword evidence="4" id="KW-0378">Hydrolase</keyword>
<dbReference type="EC" id="3.1.4.46" evidence="1"/>
<dbReference type="PANTHER" id="PTHR43620">
    <property type="entry name" value="GLYCEROPHOSPHORYL DIESTER PHOSPHODIESTERASE"/>
    <property type="match status" value="1"/>
</dbReference>
<gene>
    <name evidence="7" type="ORF">Tci_929093</name>
</gene>
<sequence>TDLAYKKAITDGADIIDCNVQMSKDGVAFCLDSADLLGKTNAAMAFMDRSTSIPEIQPKSGVFTFDVTWTEIKSVKRK</sequence>
<keyword evidence="3" id="KW-0319">Glycerol metabolism</keyword>
<dbReference type="GO" id="GO:0006629">
    <property type="term" value="P:lipid metabolic process"/>
    <property type="evidence" value="ECO:0007669"/>
    <property type="project" value="InterPro"/>
</dbReference>
<feature type="non-terminal residue" evidence="7">
    <location>
        <position position="1"/>
    </location>
</feature>
<protein>
    <recommendedName>
        <fullName evidence="1">glycerophosphodiester phosphodiesterase</fullName>
        <ecNumber evidence="1">3.1.4.46</ecNumber>
    </recommendedName>
</protein>
<comment type="catalytic activity">
    <reaction evidence="5">
        <text>a sn-glycero-3-phosphodiester + H2O = an alcohol + sn-glycerol 3-phosphate + H(+)</text>
        <dbReference type="Rhea" id="RHEA:12969"/>
        <dbReference type="ChEBI" id="CHEBI:15377"/>
        <dbReference type="ChEBI" id="CHEBI:15378"/>
        <dbReference type="ChEBI" id="CHEBI:30879"/>
        <dbReference type="ChEBI" id="CHEBI:57597"/>
        <dbReference type="ChEBI" id="CHEBI:83408"/>
        <dbReference type="EC" id="3.1.4.46"/>
    </reaction>
</comment>
<evidence type="ECO:0000256" key="3">
    <source>
        <dbReference type="ARBA" id="ARBA00022798"/>
    </source>
</evidence>
<evidence type="ECO:0000259" key="6">
    <source>
        <dbReference type="PROSITE" id="PS51704"/>
    </source>
</evidence>
<feature type="domain" description="GP-PDE" evidence="6">
    <location>
        <begin position="1"/>
        <end position="78"/>
    </location>
</feature>
<name>A0A699XKU9_TANCI</name>
<dbReference type="GO" id="GO:0006071">
    <property type="term" value="P:glycerol metabolic process"/>
    <property type="evidence" value="ECO:0007669"/>
    <property type="project" value="UniProtKB-KW"/>
</dbReference>
<dbReference type="AlphaFoldDB" id="A0A699XKU9"/>
<dbReference type="GO" id="GO:0008889">
    <property type="term" value="F:glycerophosphodiester phosphodiesterase activity"/>
    <property type="evidence" value="ECO:0007669"/>
    <property type="project" value="UniProtKB-EC"/>
</dbReference>
<dbReference type="SUPFAM" id="SSF51695">
    <property type="entry name" value="PLC-like phosphodiesterases"/>
    <property type="match status" value="1"/>
</dbReference>
<evidence type="ECO:0000256" key="4">
    <source>
        <dbReference type="ARBA" id="ARBA00022801"/>
    </source>
</evidence>
<reference evidence="7" key="1">
    <citation type="journal article" date="2019" name="Sci. Rep.">
        <title>Draft genome of Tanacetum cinerariifolium, the natural source of mosquito coil.</title>
        <authorList>
            <person name="Yamashiro T."/>
            <person name="Shiraishi A."/>
            <person name="Satake H."/>
            <person name="Nakayama K."/>
        </authorList>
    </citation>
    <scope>NUCLEOTIDE SEQUENCE</scope>
</reference>
<dbReference type="Pfam" id="PF03009">
    <property type="entry name" value="GDPD"/>
    <property type="match status" value="1"/>
</dbReference>
<organism evidence="7">
    <name type="scientific">Tanacetum cinerariifolium</name>
    <name type="common">Dalmatian daisy</name>
    <name type="synonym">Chrysanthemum cinerariifolium</name>
    <dbReference type="NCBI Taxonomy" id="118510"/>
    <lineage>
        <taxon>Eukaryota</taxon>
        <taxon>Viridiplantae</taxon>
        <taxon>Streptophyta</taxon>
        <taxon>Embryophyta</taxon>
        <taxon>Tracheophyta</taxon>
        <taxon>Spermatophyta</taxon>
        <taxon>Magnoliopsida</taxon>
        <taxon>eudicotyledons</taxon>
        <taxon>Gunneridae</taxon>
        <taxon>Pentapetalae</taxon>
        <taxon>asterids</taxon>
        <taxon>campanulids</taxon>
        <taxon>Asterales</taxon>
        <taxon>Asteraceae</taxon>
        <taxon>Asteroideae</taxon>
        <taxon>Anthemideae</taxon>
        <taxon>Anthemidinae</taxon>
        <taxon>Tanacetum</taxon>
    </lineage>
</organism>